<dbReference type="InterPro" id="IPR005064">
    <property type="entry name" value="BUG"/>
</dbReference>
<evidence type="ECO:0000313" key="3">
    <source>
        <dbReference type="EMBL" id="NDY81663.1"/>
    </source>
</evidence>
<evidence type="ECO:0000256" key="2">
    <source>
        <dbReference type="SAM" id="SignalP"/>
    </source>
</evidence>
<feature type="signal peptide" evidence="2">
    <location>
        <begin position="1"/>
        <end position="31"/>
    </location>
</feature>
<dbReference type="PANTHER" id="PTHR42928:SF5">
    <property type="entry name" value="BLR1237 PROTEIN"/>
    <property type="match status" value="1"/>
</dbReference>
<dbReference type="SUPFAM" id="SSF53850">
    <property type="entry name" value="Periplasmic binding protein-like II"/>
    <property type="match status" value="1"/>
</dbReference>
<dbReference type="AlphaFoldDB" id="A0A6B2QUT4"/>
<accession>A0A6B2QUT4</accession>
<dbReference type="PROSITE" id="PS51318">
    <property type="entry name" value="TAT"/>
    <property type="match status" value="1"/>
</dbReference>
<comment type="similarity">
    <text evidence="1">Belongs to the UPF0065 (bug) family.</text>
</comment>
<organism evidence="3">
    <name type="scientific">Sheuella amnicola</name>
    <dbReference type="NCBI Taxonomy" id="2707330"/>
    <lineage>
        <taxon>Bacteria</taxon>
        <taxon>Pseudomonadati</taxon>
        <taxon>Pseudomonadota</taxon>
        <taxon>Betaproteobacteria</taxon>
        <taxon>Burkholderiales</taxon>
        <taxon>Alcaligenaceae</taxon>
        <taxon>Sheuella</taxon>
    </lineage>
</organism>
<dbReference type="Gene3D" id="3.40.190.10">
    <property type="entry name" value="Periplasmic binding protein-like II"/>
    <property type="match status" value="1"/>
</dbReference>
<dbReference type="CDD" id="cd07012">
    <property type="entry name" value="PBP2_Bug_TTT"/>
    <property type="match status" value="1"/>
</dbReference>
<feature type="chain" id="PRO_5025527440" evidence="2">
    <location>
        <begin position="32"/>
        <end position="330"/>
    </location>
</feature>
<name>A0A6B2QUT4_9BURK</name>
<dbReference type="InterPro" id="IPR042100">
    <property type="entry name" value="Bug_dom1"/>
</dbReference>
<dbReference type="InterPro" id="IPR006311">
    <property type="entry name" value="TAT_signal"/>
</dbReference>
<dbReference type="PIRSF" id="PIRSF017082">
    <property type="entry name" value="YflP"/>
    <property type="match status" value="1"/>
</dbReference>
<dbReference type="Pfam" id="PF03401">
    <property type="entry name" value="TctC"/>
    <property type="match status" value="1"/>
</dbReference>
<sequence>MKSRRNWLQTGLAFTLVTGVLGAGFSFQAQAQTASFPNKTIRILVPFTAGSGADVYARYFGKKISEILKQPVIVENKPGAGGSLAVQALKAEPADGYTIFMGSNSPMAVNVVAIKNMNYDPVKDLRPIAGTTRSMAVFMTSPQSPLKTVKDLEERGRKQPPLNAGFYSPGYELAAAQFTSKAGTPFQTVNYKGLSQTMTDVIGGQVDLAVVDSTGSVASAASGKSHAIAVTGDQRHPELPNVPTLKESGYPDAVHYSWTSFWVAANTPDSIVKVLSDAMQKALAEPDSKTFVEKTGGELMPLNPEQMRQFQLNEIERFRKAAQASGFKPE</sequence>
<dbReference type="EMBL" id="JAAGRN010000001">
    <property type="protein sequence ID" value="NDY81663.1"/>
    <property type="molecule type" value="Genomic_DNA"/>
</dbReference>
<gene>
    <name evidence="3" type="ORF">G3I67_00310</name>
</gene>
<reference evidence="3" key="1">
    <citation type="submission" date="2020-02" db="EMBL/GenBank/DDBJ databases">
        <authorList>
            <person name="Chen W.-M."/>
        </authorList>
    </citation>
    <scope>NUCLEOTIDE SEQUENCE</scope>
    <source>
        <strain evidence="3">NBD-18</strain>
    </source>
</reference>
<protein>
    <submittedName>
        <fullName evidence="3">Tripartite tricarboxylate transporter substrate binding protein</fullName>
    </submittedName>
</protein>
<keyword evidence="2" id="KW-0732">Signal</keyword>
<dbReference type="Gene3D" id="3.40.190.150">
    <property type="entry name" value="Bordetella uptake gene, domain 1"/>
    <property type="match status" value="1"/>
</dbReference>
<dbReference type="RefSeq" id="WP_163650992.1">
    <property type="nucleotide sequence ID" value="NZ_JAAGRN010000001.1"/>
</dbReference>
<comment type="caution">
    <text evidence="3">The sequence shown here is derived from an EMBL/GenBank/DDBJ whole genome shotgun (WGS) entry which is preliminary data.</text>
</comment>
<evidence type="ECO:0000256" key="1">
    <source>
        <dbReference type="ARBA" id="ARBA00006987"/>
    </source>
</evidence>
<dbReference type="PANTHER" id="PTHR42928">
    <property type="entry name" value="TRICARBOXYLATE-BINDING PROTEIN"/>
    <property type="match status" value="1"/>
</dbReference>
<proteinExistence type="inferred from homology"/>